<dbReference type="EMBL" id="JARBJD010000047">
    <property type="protein sequence ID" value="KAK2957337.1"/>
    <property type="molecule type" value="Genomic_DNA"/>
</dbReference>
<proteinExistence type="predicted"/>
<dbReference type="Proteomes" id="UP001281761">
    <property type="component" value="Unassembled WGS sequence"/>
</dbReference>
<protein>
    <submittedName>
        <fullName evidence="2">Uncharacterized protein</fullName>
    </submittedName>
</protein>
<evidence type="ECO:0000313" key="3">
    <source>
        <dbReference type="Proteomes" id="UP001281761"/>
    </source>
</evidence>
<sequence>MSSATKAPRRKSLTWRRGCSRRGNSWRAMTKWVTNREKECLGRGSNQALQIKPIPTMTRTWLIGIWTNPAKSATMKVKTTAQCSPDSGDSNDKNAKNERNSENRTE</sequence>
<feature type="compositionally biased region" description="Basic and acidic residues" evidence="1">
    <location>
        <begin position="90"/>
        <end position="106"/>
    </location>
</feature>
<feature type="region of interest" description="Disordered" evidence="1">
    <location>
        <begin position="76"/>
        <end position="106"/>
    </location>
</feature>
<name>A0ABQ9Y0S3_9EUKA</name>
<comment type="caution">
    <text evidence="2">The sequence shown here is derived from an EMBL/GenBank/DDBJ whole genome shotgun (WGS) entry which is preliminary data.</text>
</comment>
<feature type="compositionally biased region" description="Polar residues" evidence="1">
    <location>
        <begin position="77"/>
        <end position="88"/>
    </location>
</feature>
<evidence type="ECO:0000256" key="1">
    <source>
        <dbReference type="SAM" id="MobiDB-lite"/>
    </source>
</evidence>
<organism evidence="2 3">
    <name type="scientific">Blattamonas nauphoetae</name>
    <dbReference type="NCBI Taxonomy" id="2049346"/>
    <lineage>
        <taxon>Eukaryota</taxon>
        <taxon>Metamonada</taxon>
        <taxon>Preaxostyla</taxon>
        <taxon>Oxymonadida</taxon>
        <taxon>Blattamonas</taxon>
    </lineage>
</organism>
<keyword evidence="3" id="KW-1185">Reference proteome</keyword>
<reference evidence="2 3" key="1">
    <citation type="journal article" date="2022" name="bioRxiv">
        <title>Genomics of Preaxostyla Flagellates Illuminates Evolutionary Transitions and the Path Towards Mitochondrial Loss.</title>
        <authorList>
            <person name="Novak L.V.F."/>
            <person name="Treitli S.C."/>
            <person name="Pyrih J."/>
            <person name="Halakuc P."/>
            <person name="Pipaliya S.V."/>
            <person name="Vacek V."/>
            <person name="Brzon O."/>
            <person name="Soukal P."/>
            <person name="Eme L."/>
            <person name="Dacks J.B."/>
            <person name="Karnkowska A."/>
            <person name="Elias M."/>
            <person name="Hampl V."/>
        </authorList>
    </citation>
    <scope>NUCLEOTIDE SEQUENCE [LARGE SCALE GENOMIC DNA]</scope>
    <source>
        <strain evidence="2">NAU3</strain>
        <tissue evidence="2">Gut</tissue>
    </source>
</reference>
<evidence type="ECO:0000313" key="2">
    <source>
        <dbReference type="EMBL" id="KAK2957337.1"/>
    </source>
</evidence>
<accession>A0ABQ9Y0S3</accession>
<gene>
    <name evidence="2" type="ORF">BLNAU_7715</name>
</gene>